<dbReference type="AlphaFoldDB" id="A0A1B2M1I9"/>
<dbReference type="SUPFAM" id="SSF47413">
    <property type="entry name" value="lambda repressor-like DNA-binding domains"/>
    <property type="match status" value="1"/>
</dbReference>
<dbReference type="OrthoDB" id="9792093at2"/>
<evidence type="ECO:0000259" key="4">
    <source>
        <dbReference type="PROSITE" id="PS50943"/>
    </source>
</evidence>
<dbReference type="PROSITE" id="PS50943">
    <property type="entry name" value="HTH_CROC1"/>
    <property type="match status" value="1"/>
</dbReference>
<keyword evidence="6" id="KW-1185">Reference proteome</keyword>
<dbReference type="GO" id="GO:0005829">
    <property type="term" value="C:cytosol"/>
    <property type="evidence" value="ECO:0007669"/>
    <property type="project" value="TreeGrafter"/>
</dbReference>
<dbReference type="GO" id="GO:0003677">
    <property type="term" value="F:DNA binding"/>
    <property type="evidence" value="ECO:0007669"/>
    <property type="project" value="UniProtKB-KW"/>
</dbReference>
<dbReference type="KEGG" id="ala:BFG52_12325"/>
<protein>
    <submittedName>
        <fullName evidence="5">XRE family transcriptional regulator</fullName>
    </submittedName>
</protein>
<evidence type="ECO:0000256" key="2">
    <source>
        <dbReference type="ARBA" id="ARBA00023125"/>
    </source>
</evidence>
<evidence type="ECO:0000313" key="5">
    <source>
        <dbReference type="EMBL" id="AOA59058.1"/>
    </source>
</evidence>
<accession>A0A1B2M1I9</accession>
<feature type="domain" description="HTH cro/C1-type" evidence="4">
    <location>
        <begin position="14"/>
        <end position="68"/>
    </location>
</feature>
<dbReference type="SMART" id="SM00530">
    <property type="entry name" value="HTH_XRE"/>
    <property type="match status" value="1"/>
</dbReference>
<dbReference type="Gene3D" id="1.10.260.40">
    <property type="entry name" value="lambda repressor-like DNA-binding domains"/>
    <property type="match status" value="1"/>
</dbReference>
<keyword evidence="2" id="KW-0238">DNA-binding</keyword>
<dbReference type="STRING" id="1789224.BFG52_12325"/>
<organism evidence="5 6">
    <name type="scientific">Acinetobacter larvae</name>
    <dbReference type="NCBI Taxonomy" id="1789224"/>
    <lineage>
        <taxon>Bacteria</taxon>
        <taxon>Pseudomonadati</taxon>
        <taxon>Pseudomonadota</taxon>
        <taxon>Gammaproteobacteria</taxon>
        <taxon>Moraxellales</taxon>
        <taxon>Moraxellaceae</taxon>
        <taxon>Acinetobacter</taxon>
    </lineage>
</organism>
<dbReference type="EMBL" id="CP016895">
    <property type="protein sequence ID" value="AOA59058.1"/>
    <property type="molecule type" value="Genomic_DNA"/>
</dbReference>
<dbReference type="GO" id="GO:0003700">
    <property type="term" value="F:DNA-binding transcription factor activity"/>
    <property type="evidence" value="ECO:0007669"/>
    <property type="project" value="TreeGrafter"/>
</dbReference>
<dbReference type="SUPFAM" id="SSF51182">
    <property type="entry name" value="RmlC-like cupins"/>
    <property type="match status" value="1"/>
</dbReference>
<gene>
    <name evidence="5" type="ORF">BFG52_12325</name>
</gene>
<dbReference type="CDD" id="cd02209">
    <property type="entry name" value="cupin_XRE_C"/>
    <property type="match status" value="1"/>
</dbReference>
<evidence type="ECO:0000256" key="1">
    <source>
        <dbReference type="ARBA" id="ARBA00023015"/>
    </source>
</evidence>
<dbReference type="InterPro" id="IPR011051">
    <property type="entry name" value="RmlC_Cupin_sf"/>
</dbReference>
<dbReference type="Pfam" id="PF07883">
    <property type="entry name" value="Cupin_2"/>
    <property type="match status" value="1"/>
</dbReference>
<dbReference type="InterPro" id="IPR013096">
    <property type="entry name" value="Cupin_2"/>
</dbReference>
<reference evidence="5 6" key="1">
    <citation type="submission" date="2016-08" db="EMBL/GenBank/DDBJ databases">
        <authorList>
            <person name="Seilhamer J.J."/>
        </authorList>
    </citation>
    <scope>NUCLEOTIDE SEQUENCE [LARGE SCALE GENOMIC DNA]</scope>
    <source>
        <strain evidence="5 6">BRTC-1</strain>
    </source>
</reference>
<dbReference type="PANTHER" id="PTHR46797">
    <property type="entry name" value="HTH-TYPE TRANSCRIPTIONAL REGULATOR"/>
    <property type="match status" value="1"/>
</dbReference>
<dbReference type="InterPro" id="IPR010982">
    <property type="entry name" value="Lambda_DNA-bd_dom_sf"/>
</dbReference>
<dbReference type="Proteomes" id="UP000093391">
    <property type="component" value="Chromosome"/>
</dbReference>
<sequence length="189" mass="21486">MTDQAFKSAISQRLKAIRLQRQLSLDETAKLTGVSKAMLGQIERQESSPSISKLWQIAKGLNVSFSSFFSSSLILKSSQDRFQQDPNIELSILFPYSSDSGIEVFELSLTGFHEQHSVAHAVGIIEYVLVLEGVLELFYDDQWHILKAGQGTRFSADQKHIYKAQTDRVRFQNIIYYPPIVQLSQNRET</sequence>
<dbReference type="InterPro" id="IPR050807">
    <property type="entry name" value="TransReg_Diox_bact_type"/>
</dbReference>
<dbReference type="RefSeq" id="WP_067556690.1">
    <property type="nucleotide sequence ID" value="NZ_CP016895.1"/>
</dbReference>
<keyword evidence="3" id="KW-0804">Transcription</keyword>
<dbReference type="InterPro" id="IPR014710">
    <property type="entry name" value="RmlC-like_jellyroll"/>
</dbReference>
<dbReference type="Pfam" id="PF01381">
    <property type="entry name" value="HTH_3"/>
    <property type="match status" value="1"/>
</dbReference>
<dbReference type="InterPro" id="IPR001387">
    <property type="entry name" value="Cro/C1-type_HTH"/>
</dbReference>
<dbReference type="PANTHER" id="PTHR46797:SF23">
    <property type="entry name" value="HTH-TYPE TRANSCRIPTIONAL REGULATOR SUTR"/>
    <property type="match status" value="1"/>
</dbReference>
<evidence type="ECO:0000256" key="3">
    <source>
        <dbReference type="ARBA" id="ARBA00023163"/>
    </source>
</evidence>
<evidence type="ECO:0000313" key="6">
    <source>
        <dbReference type="Proteomes" id="UP000093391"/>
    </source>
</evidence>
<dbReference type="CDD" id="cd00093">
    <property type="entry name" value="HTH_XRE"/>
    <property type="match status" value="1"/>
</dbReference>
<dbReference type="Gene3D" id="2.60.120.10">
    <property type="entry name" value="Jelly Rolls"/>
    <property type="match status" value="1"/>
</dbReference>
<keyword evidence="1" id="KW-0805">Transcription regulation</keyword>
<proteinExistence type="predicted"/>
<name>A0A1B2M1I9_9GAMM</name>